<dbReference type="GO" id="GO:0005524">
    <property type="term" value="F:ATP binding"/>
    <property type="evidence" value="ECO:0007669"/>
    <property type="project" value="UniProtKB-KW"/>
</dbReference>
<dbReference type="GO" id="GO:0009432">
    <property type="term" value="P:SOS response"/>
    <property type="evidence" value="ECO:0007669"/>
    <property type="project" value="TreeGrafter"/>
</dbReference>
<comment type="function">
    <text evidence="1 9">May be involved in recombinational repair of damaged DNA.</text>
</comment>
<dbReference type="Pfam" id="PF13476">
    <property type="entry name" value="AAA_23"/>
    <property type="match status" value="1"/>
</dbReference>
<feature type="coiled-coil region" evidence="10">
    <location>
        <begin position="337"/>
        <end position="364"/>
    </location>
</feature>
<evidence type="ECO:0000256" key="6">
    <source>
        <dbReference type="ARBA" id="ARBA00022840"/>
    </source>
</evidence>
<evidence type="ECO:0000256" key="9">
    <source>
        <dbReference type="PIRNR" id="PIRNR003128"/>
    </source>
</evidence>
<keyword evidence="4" id="KW-0547">Nucleotide-binding</keyword>
<organism evidence="12 13">
    <name type="scientific">Brachyspira pilosicoli</name>
    <name type="common">Serpulina pilosicoli</name>
    <dbReference type="NCBI Taxonomy" id="52584"/>
    <lineage>
        <taxon>Bacteria</taxon>
        <taxon>Pseudomonadati</taxon>
        <taxon>Spirochaetota</taxon>
        <taxon>Spirochaetia</taxon>
        <taxon>Brachyspirales</taxon>
        <taxon>Brachyspiraceae</taxon>
        <taxon>Brachyspira</taxon>
    </lineage>
</organism>
<dbReference type="EMBL" id="SAXY01000032">
    <property type="protein sequence ID" value="TXJ43013.1"/>
    <property type="molecule type" value="Genomic_DNA"/>
</dbReference>
<dbReference type="Proteomes" id="UP000323176">
    <property type="component" value="Unassembled WGS sequence"/>
</dbReference>
<dbReference type="InterPro" id="IPR027417">
    <property type="entry name" value="P-loop_NTPase"/>
</dbReference>
<dbReference type="PANTHER" id="PTHR11059:SF0">
    <property type="entry name" value="DNA REPAIR PROTEIN RECN"/>
    <property type="match status" value="1"/>
</dbReference>
<keyword evidence="6" id="KW-0067">ATP-binding</keyword>
<comment type="similarity">
    <text evidence="2 9">Belongs to the RecN family.</text>
</comment>
<evidence type="ECO:0000256" key="1">
    <source>
        <dbReference type="ARBA" id="ARBA00003618"/>
    </source>
</evidence>
<keyword evidence="5 9" id="KW-0227">DNA damage</keyword>
<dbReference type="GO" id="GO:0043590">
    <property type="term" value="C:bacterial nucleoid"/>
    <property type="evidence" value="ECO:0007669"/>
    <property type="project" value="TreeGrafter"/>
</dbReference>
<dbReference type="CDD" id="cd03241">
    <property type="entry name" value="ABC_RecN"/>
    <property type="match status" value="2"/>
</dbReference>
<evidence type="ECO:0000259" key="11">
    <source>
        <dbReference type="Pfam" id="PF13476"/>
    </source>
</evidence>
<evidence type="ECO:0000256" key="7">
    <source>
        <dbReference type="ARBA" id="ARBA00023204"/>
    </source>
</evidence>
<dbReference type="PIRSF" id="PIRSF003128">
    <property type="entry name" value="RecN"/>
    <property type="match status" value="1"/>
</dbReference>
<dbReference type="AlphaFoldDB" id="A0A5C8EZR2"/>
<evidence type="ECO:0000256" key="10">
    <source>
        <dbReference type="SAM" id="Coils"/>
    </source>
</evidence>
<evidence type="ECO:0000313" key="13">
    <source>
        <dbReference type="Proteomes" id="UP000323176"/>
    </source>
</evidence>
<dbReference type="SUPFAM" id="SSF52540">
    <property type="entry name" value="P-loop containing nucleoside triphosphate hydrolases"/>
    <property type="match status" value="1"/>
</dbReference>
<dbReference type="GO" id="GO:0006310">
    <property type="term" value="P:DNA recombination"/>
    <property type="evidence" value="ECO:0007669"/>
    <property type="project" value="InterPro"/>
</dbReference>
<evidence type="ECO:0000256" key="2">
    <source>
        <dbReference type="ARBA" id="ARBA00009441"/>
    </source>
</evidence>
<evidence type="ECO:0000256" key="4">
    <source>
        <dbReference type="ARBA" id="ARBA00022741"/>
    </source>
</evidence>
<dbReference type="GO" id="GO:0016887">
    <property type="term" value="F:ATP hydrolysis activity"/>
    <property type="evidence" value="ECO:0007669"/>
    <property type="project" value="InterPro"/>
</dbReference>
<dbReference type="Gene3D" id="3.40.50.300">
    <property type="entry name" value="P-loop containing nucleotide triphosphate hydrolases"/>
    <property type="match status" value="2"/>
</dbReference>
<evidence type="ECO:0000313" key="12">
    <source>
        <dbReference type="EMBL" id="TXJ43013.1"/>
    </source>
</evidence>
<accession>A0A5C8EZR2</accession>
<evidence type="ECO:0000256" key="8">
    <source>
        <dbReference type="ARBA" id="ARBA00033408"/>
    </source>
</evidence>
<dbReference type="InterPro" id="IPR038729">
    <property type="entry name" value="Rad50/SbcC_AAA"/>
</dbReference>
<dbReference type="InterPro" id="IPR004604">
    <property type="entry name" value="DNA_recomb/repair_RecN"/>
</dbReference>
<dbReference type="GO" id="GO:0006302">
    <property type="term" value="P:double-strand break repair"/>
    <property type="evidence" value="ECO:0007669"/>
    <property type="project" value="InterPro"/>
</dbReference>
<gene>
    <name evidence="12" type="primary">recN</name>
    <name evidence="12" type="ORF">EPJ72_05075</name>
</gene>
<dbReference type="PANTHER" id="PTHR11059">
    <property type="entry name" value="DNA REPAIR PROTEIN RECN"/>
    <property type="match status" value="1"/>
</dbReference>
<evidence type="ECO:0000256" key="5">
    <source>
        <dbReference type="ARBA" id="ARBA00022763"/>
    </source>
</evidence>
<keyword evidence="7 9" id="KW-0234">DNA repair</keyword>
<keyword evidence="10" id="KW-0175">Coiled coil</keyword>
<comment type="caution">
    <text evidence="12">The sequence shown here is derived from an EMBL/GenBank/DDBJ whole genome shotgun (WGS) entry which is preliminary data.</text>
</comment>
<name>A0A5C8EZR2_BRAPL</name>
<sequence>MLKYLDIRNFVLIDKVKINFENGFNVLTGETGAGKSIIISALELITGEKGSTRMVGLNGDRLTVIGTFFLQSSLNIVKNKLKEWNIEITGNELNIKREITKDGKSRSFINNIGVRVAELKELGDLIVDIHGQHEHQSLFNAANHINFYDAYLNIGDKLQVYRDNYNKLTKLIKQYNEISQNKNTILKEKSFLEYAIEEIEKANLKYNEDEEIKNDIAMMSNAENIASALSVINKDIFGNESGAYLKLTRSINTLQSISQYDDRLSDLASQIEAISLNLEDIKTVFSEIRAKAKFDPEELQALNERLFFINTLKKKYGNNIKEIINYAKEAKEKLDSLNFSDEDILKLKEEIENIRKETSALAKEISDIRKSKKDVFINAIEKEMCDLGMTSTKFDVEITYDEDDEDGILNIDGTNLKANYNGVDNIEFIIAPNKQAMFQPLRKIASGGEISRIMLSLKSVLSSGDYCETCVFDEIDVGVGGRIAEVIGEKIAALSKQKQILSITHLAQIAIYANNHFKVIKNEKDDVVTSTIEELNDSNKVNEIARMITGKEITDASIKHAEELLEHAKKSSGLF</sequence>
<dbReference type="OrthoDB" id="9806954at2"/>
<dbReference type="NCBIfam" id="TIGR00634">
    <property type="entry name" value="recN"/>
    <property type="match status" value="1"/>
</dbReference>
<evidence type="ECO:0000256" key="3">
    <source>
        <dbReference type="ARBA" id="ARBA00021315"/>
    </source>
</evidence>
<protein>
    <recommendedName>
        <fullName evidence="3 9">DNA repair protein RecN</fullName>
    </recommendedName>
    <alternativeName>
        <fullName evidence="8 9">Recombination protein N</fullName>
    </alternativeName>
</protein>
<feature type="domain" description="Rad50/SbcC-type AAA" evidence="11">
    <location>
        <begin position="5"/>
        <end position="217"/>
    </location>
</feature>
<reference evidence="12 13" key="1">
    <citation type="journal article" date="1992" name="Lakartidningen">
        <title>[Penicillin V and not amoxicillin is the first choice preparation in acute otitis].</title>
        <authorList>
            <person name="Kamme C."/>
            <person name="Lundgren K."/>
            <person name="Prellner K."/>
        </authorList>
    </citation>
    <scope>NUCLEOTIDE SEQUENCE [LARGE SCALE GENOMIC DNA]</scope>
    <source>
        <strain evidence="12 13">PC5538III-hc</strain>
    </source>
</reference>
<proteinExistence type="inferred from homology"/>